<dbReference type="PANTHER" id="PTHR38248">
    <property type="entry name" value="FUNK1 6"/>
    <property type="match status" value="1"/>
</dbReference>
<gene>
    <name evidence="3" type="ORF">BD310DRAFT_1041318</name>
</gene>
<dbReference type="PANTHER" id="PTHR38248:SF2">
    <property type="entry name" value="FUNK1 11"/>
    <property type="match status" value="1"/>
</dbReference>
<organism evidence="3 4">
    <name type="scientific">Dichomitus squalens</name>
    <dbReference type="NCBI Taxonomy" id="114155"/>
    <lineage>
        <taxon>Eukaryota</taxon>
        <taxon>Fungi</taxon>
        <taxon>Dikarya</taxon>
        <taxon>Basidiomycota</taxon>
        <taxon>Agaricomycotina</taxon>
        <taxon>Agaricomycetes</taxon>
        <taxon>Polyporales</taxon>
        <taxon>Polyporaceae</taxon>
        <taxon>Dichomitus</taxon>
    </lineage>
</organism>
<dbReference type="SUPFAM" id="SSF56112">
    <property type="entry name" value="Protein kinase-like (PK-like)"/>
    <property type="match status" value="1"/>
</dbReference>
<feature type="domain" description="Fungal-type protein kinase" evidence="2">
    <location>
        <begin position="180"/>
        <end position="538"/>
    </location>
</feature>
<dbReference type="InterPro" id="IPR040976">
    <property type="entry name" value="Pkinase_fungal"/>
</dbReference>
<dbReference type="EMBL" id="ML145174">
    <property type="protein sequence ID" value="TBU55147.1"/>
    <property type="molecule type" value="Genomic_DNA"/>
</dbReference>
<evidence type="ECO:0000313" key="4">
    <source>
        <dbReference type="Proteomes" id="UP000292082"/>
    </source>
</evidence>
<proteinExistence type="predicted"/>
<protein>
    <recommendedName>
        <fullName evidence="2">Fungal-type protein kinase domain-containing protein</fullName>
    </recommendedName>
</protein>
<dbReference type="InterPro" id="IPR011009">
    <property type="entry name" value="Kinase-like_dom_sf"/>
</dbReference>
<name>A0A4Q9PLR6_9APHY</name>
<keyword evidence="4" id="KW-1185">Reference proteome</keyword>
<dbReference type="Gene3D" id="1.10.510.10">
    <property type="entry name" value="Transferase(Phosphotransferase) domain 1"/>
    <property type="match status" value="1"/>
</dbReference>
<evidence type="ECO:0000256" key="1">
    <source>
        <dbReference type="SAM" id="MobiDB-lite"/>
    </source>
</evidence>
<feature type="region of interest" description="Disordered" evidence="1">
    <location>
        <begin position="103"/>
        <end position="142"/>
    </location>
</feature>
<dbReference type="AlphaFoldDB" id="A0A4Q9PLR6"/>
<dbReference type="Pfam" id="PF17667">
    <property type="entry name" value="Pkinase_fungal"/>
    <property type="match status" value="1"/>
</dbReference>
<feature type="compositionally biased region" description="Polar residues" evidence="1">
    <location>
        <begin position="103"/>
        <end position="113"/>
    </location>
</feature>
<accession>A0A4Q9PLR6</accession>
<dbReference type="Proteomes" id="UP000292082">
    <property type="component" value="Unassembled WGS sequence"/>
</dbReference>
<reference evidence="3 4" key="1">
    <citation type="submission" date="2019-01" db="EMBL/GenBank/DDBJ databases">
        <title>Draft genome sequences of three monokaryotic isolates of the white-rot basidiomycete fungus Dichomitus squalens.</title>
        <authorList>
            <consortium name="DOE Joint Genome Institute"/>
            <person name="Lopez S.C."/>
            <person name="Andreopoulos B."/>
            <person name="Pangilinan J."/>
            <person name="Lipzen A."/>
            <person name="Riley R."/>
            <person name="Ahrendt S."/>
            <person name="Ng V."/>
            <person name="Barry K."/>
            <person name="Daum C."/>
            <person name="Grigoriev I.V."/>
            <person name="Hilden K.S."/>
            <person name="Makela M.R."/>
            <person name="de Vries R.P."/>
        </authorList>
    </citation>
    <scope>NUCLEOTIDE SEQUENCE [LARGE SCALE GENOMIC DNA]</scope>
    <source>
        <strain evidence="3 4">CBS 464.89</strain>
    </source>
</reference>
<evidence type="ECO:0000259" key="2">
    <source>
        <dbReference type="Pfam" id="PF17667"/>
    </source>
</evidence>
<evidence type="ECO:0000313" key="3">
    <source>
        <dbReference type="EMBL" id="TBU55147.1"/>
    </source>
</evidence>
<sequence>MAAIGEQMNRELVAVSFESFIKHYAPFQPSSEVVDKCLERLRTDGLVVPTTAGVDRFAGFQEPPSRQYTSKKVAYGHLSAICRSISQVAVDGRVVSCSLVQEPDTTTGSQNPEASHAIDGYCKPVTSTVPPPNSPEEEREDTADINCRQLQPSKTKRCVFGTGHGPIQQSRKQTISQKMYVRLYALVSFLFANMVELGYDENIQRRLDPKDGRCYYIFRVGDRYFKSCRCIFEHRNTCISGRSTRVFKVVQVPSFDDITEEATASPMVLKDVWLDTGAKTEKEIQDAIFARLDTVARKLQDGQDLPHFAGLEDAEKRLLRDALRDENYKQHFLTIDCDTRGALSKSLLQDSRRPGNLFSPRASEAVPAKFAIGDTSRSQLRLPPDPPIQCPFPPRSFLAKYQYRVVFKEQCDALHDVDDSGNVFMAMKDCLLAVQLLFLAGWVHRDISSGNLLWDPKSKRGILSDLEYAKEFNAEGTGSSDPKTGTPAFMATENISQRLILFSNPDLSSEDKKNARRKPIIHNFQHDLESFFWLLLWILTTRISTCTPHLKSYTDRLFLVDGLLDQTHRVTPFRERTIGSEVQGLLPNDMKVFAGRIRILNQALCDASIKRHLDFGNIASYVHLYGAVREALNFCMAKSDLVKLAKSSGEADTNILKRKRINCMQPVRASPHRTSLAARASNDRLLRIPFIALRGRASW</sequence>